<organism evidence="3">
    <name type="scientific">freshwater metagenome</name>
    <dbReference type="NCBI Taxonomy" id="449393"/>
    <lineage>
        <taxon>unclassified sequences</taxon>
        <taxon>metagenomes</taxon>
        <taxon>ecological metagenomes</taxon>
    </lineage>
</organism>
<dbReference type="InterPro" id="IPR015590">
    <property type="entry name" value="Aldehyde_DH_dom"/>
</dbReference>
<dbReference type="Pfam" id="PF00171">
    <property type="entry name" value="Aldedh"/>
    <property type="match status" value="1"/>
</dbReference>
<dbReference type="Gene3D" id="3.40.605.10">
    <property type="entry name" value="Aldehyde Dehydrogenase, Chain A, domain 1"/>
    <property type="match status" value="1"/>
</dbReference>
<gene>
    <name evidence="3" type="ORF">UFOPK1506_00409</name>
</gene>
<dbReference type="AlphaFoldDB" id="A0A6J6CKN2"/>
<evidence type="ECO:0000313" key="3">
    <source>
        <dbReference type="EMBL" id="CAB4550408.1"/>
    </source>
</evidence>
<proteinExistence type="predicted"/>
<dbReference type="GO" id="GO:0016620">
    <property type="term" value="F:oxidoreductase activity, acting on the aldehyde or oxo group of donors, NAD or NADP as acceptor"/>
    <property type="evidence" value="ECO:0007669"/>
    <property type="project" value="InterPro"/>
</dbReference>
<dbReference type="InterPro" id="IPR016161">
    <property type="entry name" value="Ald_DH/histidinol_DH"/>
</dbReference>
<dbReference type="EMBL" id="CAEZSV010000052">
    <property type="protein sequence ID" value="CAB4550408.1"/>
    <property type="molecule type" value="Genomic_DNA"/>
</dbReference>
<accession>A0A6J6CKN2</accession>
<reference evidence="3" key="1">
    <citation type="submission" date="2020-05" db="EMBL/GenBank/DDBJ databases">
        <authorList>
            <person name="Chiriac C."/>
            <person name="Salcher M."/>
            <person name="Ghai R."/>
            <person name="Kavagutti S V."/>
        </authorList>
    </citation>
    <scope>NUCLEOTIDE SEQUENCE</scope>
</reference>
<name>A0A6J6CKN2_9ZZZZ</name>
<feature type="domain" description="Aldehyde dehydrogenase" evidence="2">
    <location>
        <begin position="5"/>
        <end position="456"/>
    </location>
</feature>
<sequence>MSATRVITSTSPQQPSDVVLEAPALTASEVAAAVLRARIAQKAWSENAMARAAALRGCAEGLRARSAEMAALITREVGKPIVEAKGEVARAIAILDYNAQAAIDPIGTVIPPTTPGYLMAVRDPYGVAGLITPWNFPIAIPVWKAAPALAVGNAVVMKPSGMAIGVAKLIEEIFAQSLPKDLFQVLVGGAECGQAIIEFSDVISFTGSSEVGSQIVAQAAKLGKPVQAEMGGQNPAIVLPDADLALTAAHLSNASMSFAGQKCTATSRIIVVGDDARYKEVTDALVAGVEKLAPNDPATDGVLVGPVISDSARTDVVNAAQGAIARGGKVLTGGGPVDRDGWFYAPTLIADLSADDQFNQEETFGPIAGVIRAKSVGEAIDSANSVRFGLTGSVHGRDLEATIRVAQNLKTGMVKVNAPTAGLDFHAPVGGTKDSSYGEREQGKEGLAFYSFIRTITIGAGSRRYE</sequence>
<dbReference type="PANTHER" id="PTHR43353:SF5">
    <property type="entry name" value="SUCCINATE-SEMIALDEHYDE DEHYDROGENASE, MITOCHONDRIAL"/>
    <property type="match status" value="1"/>
</dbReference>
<dbReference type="InterPro" id="IPR050740">
    <property type="entry name" value="Aldehyde_DH_Superfamily"/>
</dbReference>
<dbReference type="Gene3D" id="3.40.309.10">
    <property type="entry name" value="Aldehyde Dehydrogenase, Chain A, domain 2"/>
    <property type="match status" value="1"/>
</dbReference>
<dbReference type="InterPro" id="IPR016162">
    <property type="entry name" value="Ald_DH_N"/>
</dbReference>
<evidence type="ECO:0000256" key="1">
    <source>
        <dbReference type="ARBA" id="ARBA00023002"/>
    </source>
</evidence>
<dbReference type="PANTHER" id="PTHR43353">
    <property type="entry name" value="SUCCINATE-SEMIALDEHYDE DEHYDROGENASE, MITOCHONDRIAL"/>
    <property type="match status" value="1"/>
</dbReference>
<protein>
    <submittedName>
        <fullName evidence="3">Unannotated protein</fullName>
    </submittedName>
</protein>
<evidence type="ECO:0000259" key="2">
    <source>
        <dbReference type="Pfam" id="PF00171"/>
    </source>
</evidence>
<keyword evidence="1" id="KW-0560">Oxidoreductase</keyword>
<dbReference type="InterPro" id="IPR016163">
    <property type="entry name" value="Ald_DH_C"/>
</dbReference>
<dbReference type="SUPFAM" id="SSF53720">
    <property type="entry name" value="ALDH-like"/>
    <property type="match status" value="1"/>
</dbReference>